<feature type="domain" description="Guanylate cyclase" evidence="4">
    <location>
        <begin position="292"/>
        <end position="330"/>
    </location>
</feature>
<proteinExistence type="predicted"/>
<dbReference type="EMBL" id="JBICCN010000037">
    <property type="protein sequence ID" value="KAL3099967.1"/>
    <property type="molecule type" value="Genomic_DNA"/>
</dbReference>
<keyword evidence="2" id="KW-0472">Membrane</keyword>
<dbReference type="PROSITE" id="PS50125">
    <property type="entry name" value="GUANYLATE_CYCLASE_2"/>
    <property type="match status" value="10"/>
</dbReference>
<sequence length="727" mass="81506">MDVGFWLTLLLLVAICLLCRLHKYFAQIRPAPNQQGDEGQGDWDDNDGANQQGPEDEEANDEDLILSLELNLQQQNLDLTQNILLSILAKFNSLDVRKNIDMAEPELQFREIYDSILFADISGFTNLASLCSSPDLDLTQNILLSILAKFNSLDVCKNIDMAVPELQFREIYDSILFADISGFTNLASLCSSPDLDLTQNILLSILAKFNSLDVRKNIDMAEPELQFREIYDSILFADISGFTNLASLCSSPDLDLTQNILLSILAKFNSLDVCKNIDMAVPELQFREIYDSILFADISGFTNLASLCSSPDLDLTQNILLSILAKFNSLDVRKNIDMAEPELQFREIYDSILFADISGFTNLASLCSSPDLDLTQNILLSILAKFNSLDVRKNIDMAEPELQFREIYDSILFADISGFTNLGSLCSSPDLDLTQNILLSILAKFNSLDVRKNIDMAEPELQFREIYDSILFADISGFTNLGSLCSSPDLDLTQNILLSILAKFNSLDVRKNIDMAEPELQFREIYDSILFADISGFTNLGSLCSSPDLDLTQNILLSILAKFNSLDVCKNIDMAVPELQFREIYDSILFADISGFTNLASLCSSPDLDLTQNILLSILAKFNSLDVRKNIDMAEPELQFREIYDSILFADISGFTNLASLCSSPDLDLTQNILLSILAKFNSLDVRKNIDMAEPELQFLEIYIFLLFLFPFHFPNLALSHSFCTIY</sequence>
<evidence type="ECO:0000256" key="2">
    <source>
        <dbReference type="SAM" id="Phobius"/>
    </source>
</evidence>
<feature type="domain" description="Guanylate cyclase" evidence="4">
    <location>
        <begin position="469"/>
        <end position="507"/>
    </location>
</feature>
<protein>
    <recommendedName>
        <fullName evidence="4">Guanylate cyclase domain-containing protein</fullName>
    </recommendedName>
</protein>
<feature type="domain" description="Guanylate cyclase" evidence="4">
    <location>
        <begin position="351"/>
        <end position="389"/>
    </location>
</feature>
<feature type="signal peptide" evidence="3">
    <location>
        <begin position="1"/>
        <end position="26"/>
    </location>
</feature>
<comment type="caution">
    <text evidence="5">The sequence shown here is derived from an EMBL/GenBank/DDBJ whole genome shotgun (WGS) entry which is preliminary data.</text>
</comment>
<evidence type="ECO:0000313" key="6">
    <source>
        <dbReference type="Proteomes" id="UP001620645"/>
    </source>
</evidence>
<dbReference type="InterPro" id="IPR001054">
    <property type="entry name" value="A/G_cyclase"/>
</dbReference>
<feature type="transmembrane region" description="Helical" evidence="2">
    <location>
        <begin position="702"/>
        <end position="719"/>
    </location>
</feature>
<dbReference type="AlphaFoldDB" id="A0ABD2KAL5"/>
<evidence type="ECO:0000313" key="5">
    <source>
        <dbReference type="EMBL" id="KAL3099967.1"/>
    </source>
</evidence>
<feature type="region of interest" description="Disordered" evidence="1">
    <location>
        <begin position="33"/>
        <end position="60"/>
    </location>
</feature>
<feature type="domain" description="Guanylate cyclase" evidence="4">
    <location>
        <begin position="587"/>
        <end position="625"/>
    </location>
</feature>
<organism evidence="5 6">
    <name type="scientific">Heterodera schachtii</name>
    <name type="common">Sugarbeet cyst nematode worm</name>
    <name type="synonym">Tylenchus schachtii</name>
    <dbReference type="NCBI Taxonomy" id="97005"/>
    <lineage>
        <taxon>Eukaryota</taxon>
        <taxon>Metazoa</taxon>
        <taxon>Ecdysozoa</taxon>
        <taxon>Nematoda</taxon>
        <taxon>Chromadorea</taxon>
        <taxon>Rhabditida</taxon>
        <taxon>Tylenchina</taxon>
        <taxon>Tylenchomorpha</taxon>
        <taxon>Tylenchoidea</taxon>
        <taxon>Heteroderidae</taxon>
        <taxon>Heteroderinae</taxon>
        <taxon>Heterodera</taxon>
    </lineage>
</organism>
<feature type="domain" description="Guanylate cyclase" evidence="4">
    <location>
        <begin position="174"/>
        <end position="212"/>
    </location>
</feature>
<feature type="domain" description="Guanylate cyclase" evidence="4">
    <location>
        <begin position="646"/>
        <end position="684"/>
    </location>
</feature>
<feature type="domain" description="Guanylate cyclase" evidence="4">
    <location>
        <begin position="233"/>
        <end position="271"/>
    </location>
</feature>
<reference evidence="5 6" key="1">
    <citation type="submission" date="2024-10" db="EMBL/GenBank/DDBJ databases">
        <authorList>
            <person name="Kim D."/>
        </authorList>
    </citation>
    <scope>NUCLEOTIDE SEQUENCE [LARGE SCALE GENOMIC DNA]</scope>
    <source>
        <strain evidence="5">Taebaek</strain>
    </source>
</reference>
<evidence type="ECO:0000256" key="1">
    <source>
        <dbReference type="SAM" id="MobiDB-lite"/>
    </source>
</evidence>
<evidence type="ECO:0000259" key="4">
    <source>
        <dbReference type="PROSITE" id="PS50125"/>
    </source>
</evidence>
<keyword evidence="2" id="KW-0812">Transmembrane</keyword>
<feature type="domain" description="Guanylate cyclase" evidence="4">
    <location>
        <begin position="410"/>
        <end position="448"/>
    </location>
</feature>
<feature type="domain" description="Guanylate cyclase" evidence="4">
    <location>
        <begin position="115"/>
        <end position="153"/>
    </location>
</feature>
<feature type="chain" id="PRO_5044854487" description="Guanylate cyclase domain-containing protein" evidence="3">
    <location>
        <begin position="27"/>
        <end position="727"/>
    </location>
</feature>
<gene>
    <name evidence="5" type="ORF">niasHS_001893</name>
</gene>
<feature type="domain" description="Guanylate cyclase" evidence="4">
    <location>
        <begin position="528"/>
        <end position="566"/>
    </location>
</feature>
<dbReference type="Proteomes" id="UP001620645">
    <property type="component" value="Unassembled WGS sequence"/>
</dbReference>
<accession>A0ABD2KAL5</accession>
<keyword evidence="2" id="KW-1133">Transmembrane helix</keyword>
<evidence type="ECO:0000256" key="3">
    <source>
        <dbReference type="SAM" id="SignalP"/>
    </source>
</evidence>
<keyword evidence="6" id="KW-1185">Reference proteome</keyword>
<keyword evidence="3" id="KW-0732">Signal</keyword>
<name>A0ABD2KAL5_HETSC</name>